<evidence type="ECO:0000313" key="2">
    <source>
        <dbReference type="EMBL" id="PFG73607.1"/>
    </source>
</evidence>
<comment type="caution">
    <text evidence="2">The sequence shown here is derived from an EMBL/GenBank/DDBJ whole genome shotgun (WGS) entry which is preliminary data.</text>
</comment>
<dbReference type="PANTHER" id="PTHR43615">
    <property type="entry name" value="PHOSPHOENOLPYRUVATE SYNTHASE-RELATED"/>
    <property type="match status" value="1"/>
</dbReference>
<protein>
    <submittedName>
        <fullName evidence="2">Phosphohistidine swiveling domain-containing protein</fullName>
    </submittedName>
</protein>
<dbReference type="PANTHER" id="PTHR43615:SF1">
    <property type="entry name" value="PPDK_N DOMAIN-CONTAINING PROTEIN"/>
    <property type="match status" value="1"/>
</dbReference>
<dbReference type="RefSeq" id="WP_098503055.1">
    <property type="nucleotide sequence ID" value="NZ_PDJQ01000001.1"/>
</dbReference>
<dbReference type="InterPro" id="IPR051549">
    <property type="entry name" value="PEP_Utilizing_Enz"/>
</dbReference>
<keyword evidence="3" id="KW-1185">Reference proteome</keyword>
<dbReference type="InterPro" id="IPR008279">
    <property type="entry name" value="PEP-util_enz_mobile_dom"/>
</dbReference>
<accession>A0A2A9HC76</accession>
<dbReference type="Proteomes" id="UP000223071">
    <property type="component" value="Unassembled WGS sequence"/>
</dbReference>
<reference evidence="2 3" key="1">
    <citation type="submission" date="2017-09" db="EMBL/GenBank/DDBJ databases">
        <title>Sequencing the genomes of two abundant thermophiles in Great Basin hot springs: Thermocrinis jamiesonii and novel Chloroflexi Thermoflexus hugenholtzii.</title>
        <authorList>
            <person name="Hedlund B."/>
        </authorList>
    </citation>
    <scope>NUCLEOTIDE SEQUENCE [LARGE SCALE GENOMIC DNA]</scope>
    <source>
        <strain evidence="2 3">G233</strain>
    </source>
</reference>
<dbReference type="AlphaFoldDB" id="A0A2A9HC76"/>
<proteinExistence type="predicted"/>
<organism evidence="2 3">
    <name type="scientific">Tepidiforma thermophila (strain KCTC 52669 / CGMCC 1.13589 / G233)</name>
    <dbReference type="NCBI Taxonomy" id="2761530"/>
    <lineage>
        <taxon>Bacteria</taxon>
        <taxon>Bacillati</taxon>
        <taxon>Chloroflexota</taxon>
        <taxon>Tepidiformia</taxon>
        <taxon>Tepidiformales</taxon>
        <taxon>Tepidiformaceae</taxon>
        <taxon>Tepidiforma</taxon>
    </lineage>
</organism>
<dbReference type="InterPro" id="IPR036637">
    <property type="entry name" value="Phosphohistidine_dom_sf"/>
</dbReference>
<evidence type="ECO:0000259" key="1">
    <source>
        <dbReference type="Pfam" id="PF00391"/>
    </source>
</evidence>
<feature type="domain" description="PEP-utilising enzyme mobile" evidence="1">
    <location>
        <begin position="496"/>
        <end position="566"/>
    </location>
</feature>
<dbReference type="GO" id="GO:0016772">
    <property type="term" value="F:transferase activity, transferring phosphorus-containing groups"/>
    <property type="evidence" value="ECO:0007669"/>
    <property type="project" value="InterPro"/>
</dbReference>
<evidence type="ECO:0000313" key="3">
    <source>
        <dbReference type="Proteomes" id="UP000223071"/>
    </source>
</evidence>
<gene>
    <name evidence="2" type="ORF">A9A59_0808</name>
</gene>
<dbReference type="Gene3D" id="3.50.30.10">
    <property type="entry name" value="Phosphohistidine domain"/>
    <property type="match status" value="1"/>
</dbReference>
<name>A0A2A9HC76_TEPT2</name>
<dbReference type="EMBL" id="PDJQ01000001">
    <property type="protein sequence ID" value="PFG73607.1"/>
    <property type="molecule type" value="Genomic_DNA"/>
</dbReference>
<dbReference type="SUPFAM" id="SSF52009">
    <property type="entry name" value="Phosphohistidine domain"/>
    <property type="match status" value="1"/>
</dbReference>
<dbReference type="Pfam" id="PF00391">
    <property type="entry name" value="PEP-utilizers"/>
    <property type="match status" value="1"/>
</dbReference>
<sequence length="571" mass="62198">MTEKLCSWDADPNPRYRLVTTGNVEEVLPGVIKPLTADLINQWDYRFTTRMAEELGVLDLVPTAPPPAMNVLGVVGGRWTLGVAWSMAITSTYQVGGGTDMLQQFVEGEELTAGQAQDIERAKAARRRIMARWRNAEREIARGAEISTKAYRQAWAREYPRLRADELLRAIDENIEVVAGLFVSHVIVSVGGAEYTGILSGLLDQHVPKHPATWVTTLTSALRDVESAKPGKATWDLARAGRHSAAIAAAFAELPTEALLARLAAPVSPAWEAFATRYRELIREYGYRGQRETDPSTPTWDEAPGFLLGALRADMAAPASADPHRKEARTAAARERLEARVESLLPNRVRRQFRETLVMAQRLNRGREGTKANWARACRAFRPPLLEIGRRLVQRGALEQTEDVFFLRLAEVRQFETLDPAAAKAAVRERQEEYRRLEGYRLPEGVFELPTQLVPVGEAAGPGAAALHGQGVSPGKATGPARVIASVDAALETEVQPGEVLVLPVFDAPMAPLFVPAAALVVETGGMLSHAAIVAREYGIPAVVGAKDATRVIREGQLVTVDGDTGTVTLA</sequence>